<evidence type="ECO:0000256" key="4">
    <source>
        <dbReference type="ARBA" id="ARBA00022692"/>
    </source>
</evidence>
<evidence type="ECO:0000313" key="14">
    <source>
        <dbReference type="EMBL" id="OWP63519.1"/>
    </source>
</evidence>
<protein>
    <recommendedName>
        <fullName evidence="9">Periplasmic chaperone PpiD</fullName>
    </recommendedName>
    <alternativeName>
        <fullName evidence="10">Periplasmic folding chaperone</fullName>
    </alternativeName>
</protein>
<dbReference type="GO" id="GO:0003755">
    <property type="term" value="F:peptidyl-prolyl cis-trans isomerase activity"/>
    <property type="evidence" value="ECO:0007669"/>
    <property type="project" value="UniProtKB-KW"/>
</dbReference>
<evidence type="ECO:0000256" key="7">
    <source>
        <dbReference type="ARBA" id="ARBA00023186"/>
    </source>
</evidence>
<evidence type="ECO:0000256" key="6">
    <source>
        <dbReference type="ARBA" id="ARBA00023136"/>
    </source>
</evidence>
<keyword evidence="15" id="KW-1185">Reference proteome</keyword>
<dbReference type="PANTHER" id="PTHR47529">
    <property type="entry name" value="PEPTIDYL-PROLYL CIS-TRANS ISOMERASE D"/>
    <property type="match status" value="1"/>
</dbReference>
<dbReference type="Proteomes" id="UP000197277">
    <property type="component" value="Unassembled WGS sequence"/>
</dbReference>
<keyword evidence="5 12" id="KW-1133">Transmembrane helix</keyword>
<dbReference type="InterPro" id="IPR027304">
    <property type="entry name" value="Trigger_fact/SurA_dom_sf"/>
</dbReference>
<dbReference type="EMBL" id="NIRR01000011">
    <property type="protein sequence ID" value="OWP63519.1"/>
    <property type="molecule type" value="Genomic_DNA"/>
</dbReference>
<feature type="domain" description="PpiC" evidence="13">
    <location>
        <begin position="357"/>
        <end position="458"/>
    </location>
</feature>
<dbReference type="OrthoDB" id="9812372at2"/>
<comment type="caution">
    <text evidence="14">The sequence shown here is derived from an EMBL/GenBank/DDBJ whole genome shotgun (WGS) entry which is preliminary data.</text>
</comment>
<organism evidence="14 15">
    <name type="scientific">Hymenobacter amundsenii</name>
    <dbReference type="NCBI Taxonomy" id="2006685"/>
    <lineage>
        <taxon>Bacteria</taxon>
        <taxon>Pseudomonadati</taxon>
        <taxon>Bacteroidota</taxon>
        <taxon>Cytophagia</taxon>
        <taxon>Cytophagales</taxon>
        <taxon>Hymenobacteraceae</taxon>
        <taxon>Hymenobacter</taxon>
    </lineage>
</organism>
<dbReference type="Gene3D" id="3.10.50.40">
    <property type="match status" value="1"/>
</dbReference>
<dbReference type="PANTHER" id="PTHR47529:SF1">
    <property type="entry name" value="PERIPLASMIC CHAPERONE PPID"/>
    <property type="match status" value="1"/>
</dbReference>
<dbReference type="Pfam" id="PF13623">
    <property type="entry name" value="SurA_N_2"/>
    <property type="match status" value="1"/>
</dbReference>
<name>A0A246FLE7_9BACT</name>
<keyword evidence="7" id="KW-0143">Chaperone</keyword>
<evidence type="ECO:0000256" key="11">
    <source>
        <dbReference type="PROSITE-ProRule" id="PRU00278"/>
    </source>
</evidence>
<dbReference type="Pfam" id="PF13616">
    <property type="entry name" value="Rotamase_3"/>
    <property type="match status" value="1"/>
</dbReference>
<evidence type="ECO:0000256" key="5">
    <source>
        <dbReference type="ARBA" id="ARBA00022989"/>
    </source>
</evidence>
<evidence type="ECO:0000259" key="13">
    <source>
        <dbReference type="PROSITE" id="PS50198"/>
    </source>
</evidence>
<keyword evidence="6 12" id="KW-0472">Membrane</keyword>
<keyword evidence="11" id="KW-0697">Rotamase</keyword>
<evidence type="ECO:0000256" key="1">
    <source>
        <dbReference type="ARBA" id="ARBA00004382"/>
    </source>
</evidence>
<feature type="transmembrane region" description="Helical" evidence="12">
    <location>
        <begin position="28"/>
        <end position="47"/>
    </location>
</feature>
<dbReference type="InterPro" id="IPR052029">
    <property type="entry name" value="PpiD_chaperone"/>
</dbReference>
<dbReference type="InterPro" id="IPR000297">
    <property type="entry name" value="PPIase_PpiC"/>
</dbReference>
<keyword evidence="4 12" id="KW-0812">Transmembrane</keyword>
<comment type="similarity">
    <text evidence="8">Belongs to the PpiD chaperone family.</text>
</comment>
<comment type="subcellular location">
    <subcellularLocation>
        <location evidence="1">Cell inner membrane</location>
        <topology evidence="1">Single-pass type II membrane protein</topology>
        <orientation evidence="1">Periplasmic side</orientation>
    </subcellularLocation>
</comment>
<evidence type="ECO:0000256" key="3">
    <source>
        <dbReference type="ARBA" id="ARBA00022519"/>
    </source>
</evidence>
<dbReference type="GO" id="GO:0005886">
    <property type="term" value="C:plasma membrane"/>
    <property type="evidence" value="ECO:0007669"/>
    <property type="project" value="UniProtKB-SubCell"/>
</dbReference>
<evidence type="ECO:0000313" key="15">
    <source>
        <dbReference type="Proteomes" id="UP000197277"/>
    </source>
</evidence>
<keyword evidence="2" id="KW-1003">Cell membrane</keyword>
<dbReference type="InterPro" id="IPR046357">
    <property type="entry name" value="PPIase_dom_sf"/>
</dbReference>
<keyword evidence="11 14" id="KW-0413">Isomerase</keyword>
<keyword evidence="3" id="KW-0997">Cell inner membrane</keyword>
<proteinExistence type="inferred from homology"/>
<dbReference type="SUPFAM" id="SSF54534">
    <property type="entry name" value="FKBP-like"/>
    <property type="match status" value="1"/>
</dbReference>
<gene>
    <name evidence="14" type="ORF">CDA63_08835</name>
</gene>
<dbReference type="AlphaFoldDB" id="A0A246FLE7"/>
<evidence type="ECO:0000256" key="2">
    <source>
        <dbReference type="ARBA" id="ARBA00022475"/>
    </source>
</evidence>
<sequence>MRLIHLFLPALFFKYMALINTIREKSGWAVGAIVIGLLLFMVGGDLFTGQNSFFGRDDRSVGEIAGQKVEYDEFNASLEQAKQAFIQQQGRQPDEQAMGYLREQAWNQLLYRIAFQKQFEKLGLKVSDDELTDMVQGNNIHPSIRQAFTDSTGQFDVLKVKEYLRNLDKMDPRNQAAFASFEQNLRPERLSSKYTNLLKMSTYVTSAEAKRFNEAQQAQVNLRYLFVPYFAVSDSSIKVTDEQLQAYIDKNQGRYKVEDGRSIEYVAIPVTASVEDSSEVRQTVNQLATQFASAPADSVFVKLNSDNPTAPAYLSAADMPEKLREQLPLQVDKVYGPYAENGTFSLYKVTGEKTGEQAAARASHILIKADGTTPEADAAAKAKATDVLNKIKGGADFAAMARQFGSDGTTATGGDLGWFQQGRMVPEFEKAVFGASSAGLLPSLVKTSFGYHIIKVTAAPTKKTYRVATVQKSIQPTDGTRDAAYNQAQQLKGAAADLESFRKAVAADKSLQKVEAKNLGRADQAVNNLQGARAVVRWAFGADDSEGAGAKAVGDVSRVFEIGDSYVVAVLTGERSKGTADVASIKPEITAQVRNELKAEQIKQKLASAKGTLEQMAQAYGASAQVKTADNVILSQGMIAGVGSEPTAVGRAFGLKVGQKSEPIAGDQGVFVVEPTSIQPAPPTTDLKAAQQQLVAQRTARADGLIFEAIKQHANVKDNRTKFF</sequence>
<dbReference type="SUPFAM" id="SSF109998">
    <property type="entry name" value="Triger factor/SurA peptide-binding domain-like"/>
    <property type="match status" value="1"/>
</dbReference>
<evidence type="ECO:0000256" key="9">
    <source>
        <dbReference type="ARBA" id="ARBA00040743"/>
    </source>
</evidence>
<dbReference type="PROSITE" id="PS50198">
    <property type="entry name" value="PPIC_PPIASE_2"/>
    <property type="match status" value="1"/>
</dbReference>
<evidence type="ECO:0000256" key="10">
    <source>
        <dbReference type="ARBA" id="ARBA00042775"/>
    </source>
</evidence>
<reference evidence="14 15" key="1">
    <citation type="submission" date="2017-06" db="EMBL/GenBank/DDBJ databases">
        <title>Hymenobacter amundsenii sp. nov. isolated from regoliths in Antarctica.</title>
        <authorList>
            <person name="Sedlacek I."/>
            <person name="Kralova S."/>
            <person name="Pantucek R."/>
            <person name="Svec P."/>
            <person name="Holochova P."/>
            <person name="Stankova E."/>
            <person name="Vrbovska V."/>
            <person name="Busse H.-J."/>
        </authorList>
    </citation>
    <scope>NUCLEOTIDE SEQUENCE [LARGE SCALE GENOMIC DNA]</scope>
    <source>
        <strain evidence="14 15">CCM 8682</strain>
    </source>
</reference>
<evidence type="ECO:0000256" key="8">
    <source>
        <dbReference type="ARBA" id="ARBA00038408"/>
    </source>
</evidence>
<evidence type="ECO:0000256" key="12">
    <source>
        <dbReference type="SAM" id="Phobius"/>
    </source>
</evidence>
<accession>A0A246FLE7</accession>